<gene>
    <name evidence="2" type="ORF">I5M19_10005</name>
</gene>
<evidence type="ECO:0000313" key="3">
    <source>
        <dbReference type="Proteomes" id="UP000613193"/>
    </source>
</evidence>
<keyword evidence="3" id="KW-1185">Reference proteome</keyword>
<dbReference type="CDD" id="cd04301">
    <property type="entry name" value="NAT_SF"/>
    <property type="match status" value="1"/>
</dbReference>
<comment type="caution">
    <text evidence="2">The sequence shown here is derived from an EMBL/GenBank/DDBJ whole genome shotgun (WGS) entry which is preliminary data.</text>
</comment>
<evidence type="ECO:0000259" key="1">
    <source>
        <dbReference type="PROSITE" id="PS51186"/>
    </source>
</evidence>
<dbReference type="PROSITE" id="PS51186">
    <property type="entry name" value="GNAT"/>
    <property type="match status" value="1"/>
</dbReference>
<dbReference type="AlphaFoldDB" id="A0A934UN83"/>
<organism evidence="2 3">
    <name type="scientific">Mucilaginibacter segetis</name>
    <dbReference type="NCBI Taxonomy" id="2793071"/>
    <lineage>
        <taxon>Bacteria</taxon>
        <taxon>Pseudomonadati</taxon>
        <taxon>Bacteroidota</taxon>
        <taxon>Sphingobacteriia</taxon>
        <taxon>Sphingobacteriales</taxon>
        <taxon>Sphingobacteriaceae</taxon>
        <taxon>Mucilaginibacter</taxon>
    </lineage>
</organism>
<dbReference type="Proteomes" id="UP000613193">
    <property type="component" value="Unassembled WGS sequence"/>
</dbReference>
<dbReference type="EMBL" id="JAEHFW010000002">
    <property type="protein sequence ID" value="MBK0379642.1"/>
    <property type="molecule type" value="Genomic_DNA"/>
</dbReference>
<proteinExistence type="predicted"/>
<dbReference type="Gene3D" id="3.40.630.30">
    <property type="match status" value="1"/>
</dbReference>
<dbReference type="SUPFAM" id="SSF55729">
    <property type="entry name" value="Acyl-CoA N-acyltransferases (Nat)"/>
    <property type="match status" value="1"/>
</dbReference>
<dbReference type="GO" id="GO:0016747">
    <property type="term" value="F:acyltransferase activity, transferring groups other than amino-acyl groups"/>
    <property type="evidence" value="ECO:0007669"/>
    <property type="project" value="InterPro"/>
</dbReference>
<dbReference type="Pfam" id="PF08445">
    <property type="entry name" value="FR47"/>
    <property type="match status" value="1"/>
</dbReference>
<sequence length="225" mass="25560">MEHLLDNPAWSALTSNNKNLSNGNAHARYFDKEVSPIVGLIENTEENLLELYNLIPDDSPKLFVSKDEMQIPQPWEVLNYIPGYQMVHETQTPLTESGLAISPLNEMHIPQMLALTKLTKPGPFATRTIEFGHYSGIFEAGQLAAMAGQRMHAYNYAEVSAVCTHPDHTGKGYARQLLIQHINRILANGEIPFLHVRDDNDRAIKVYQRLGFVIRTRVNFYFIKK</sequence>
<evidence type="ECO:0000313" key="2">
    <source>
        <dbReference type="EMBL" id="MBK0379642.1"/>
    </source>
</evidence>
<reference evidence="2" key="1">
    <citation type="submission" date="2020-12" db="EMBL/GenBank/DDBJ databases">
        <title>Bacterial novel species Mucilaginibacter sp. SD-g isolated from soil.</title>
        <authorList>
            <person name="Jung H.-Y."/>
        </authorList>
    </citation>
    <scope>NUCLEOTIDE SEQUENCE</scope>
    <source>
        <strain evidence="2">SD-g</strain>
    </source>
</reference>
<dbReference type="InterPro" id="IPR016181">
    <property type="entry name" value="Acyl_CoA_acyltransferase"/>
</dbReference>
<dbReference type="InterPro" id="IPR013653">
    <property type="entry name" value="GCN5-like_dom"/>
</dbReference>
<feature type="domain" description="N-acetyltransferase" evidence="1">
    <location>
        <begin position="99"/>
        <end position="225"/>
    </location>
</feature>
<dbReference type="InterPro" id="IPR000182">
    <property type="entry name" value="GNAT_dom"/>
</dbReference>
<name>A0A934UN83_9SPHI</name>
<dbReference type="RefSeq" id="WP_200066195.1">
    <property type="nucleotide sequence ID" value="NZ_JAEHFW010000002.1"/>
</dbReference>
<protein>
    <submittedName>
        <fullName evidence="2">GNAT family N-acetyltransferase</fullName>
    </submittedName>
</protein>
<accession>A0A934UN83</accession>